<name>A0A382MKE0_9ZZZZ</name>
<dbReference type="GO" id="GO:0005840">
    <property type="term" value="C:ribosome"/>
    <property type="evidence" value="ECO:0007669"/>
    <property type="project" value="UniProtKB-KW"/>
</dbReference>
<keyword evidence="2" id="KW-0689">Ribosomal protein</keyword>
<evidence type="ECO:0000313" key="4">
    <source>
        <dbReference type="EMBL" id="SVC49110.1"/>
    </source>
</evidence>
<evidence type="ECO:0000256" key="1">
    <source>
        <dbReference type="ARBA" id="ARBA00007698"/>
    </source>
</evidence>
<dbReference type="GO" id="GO:1990904">
    <property type="term" value="C:ribonucleoprotein complex"/>
    <property type="evidence" value="ECO:0007669"/>
    <property type="project" value="UniProtKB-KW"/>
</dbReference>
<comment type="similarity">
    <text evidence="1">Belongs to the bacterial ribosomal protein bL20 family.</text>
</comment>
<gene>
    <name evidence="4" type="ORF">METZ01_LOCUS301964</name>
</gene>
<dbReference type="InterPro" id="IPR005813">
    <property type="entry name" value="Ribosomal_bL20"/>
</dbReference>
<dbReference type="FunFam" id="1.10.1900.20:FF:000001">
    <property type="entry name" value="50S ribosomal protein L20"/>
    <property type="match status" value="1"/>
</dbReference>
<reference evidence="4" key="1">
    <citation type="submission" date="2018-05" db="EMBL/GenBank/DDBJ databases">
        <authorList>
            <person name="Lanie J.A."/>
            <person name="Ng W.-L."/>
            <person name="Kazmierczak K.M."/>
            <person name="Andrzejewski T.M."/>
            <person name="Davidsen T.M."/>
            <person name="Wayne K.J."/>
            <person name="Tettelin H."/>
            <person name="Glass J.I."/>
            <person name="Rusch D."/>
            <person name="Podicherti R."/>
            <person name="Tsui H.-C.T."/>
            <person name="Winkler M.E."/>
        </authorList>
    </citation>
    <scope>NUCLEOTIDE SEQUENCE</scope>
</reference>
<dbReference type="GO" id="GO:0019843">
    <property type="term" value="F:rRNA binding"/>
    <property type="evidence" value="ECO:0007669"/>
    <property type="project" value="InterPro"/>
</dbReference>
<dbReference type="EMBL" id="UINC01094133">
    <property type="protein sequence ID" value="SVC49110.1"/>
    <property type="molecule type" value="Genomic_DNA"/>
</dbReference>
<sequence>MPRVKRGIIRRAKRRKLLARAKGFYQTKSKLYRAAKEAVDTSLNYAFIGRRRKKRDFRRLWITRIGAAARLNGLSYSQLMHGLRIAGVALDRKSLADLAVRSPEAFTHLSSQAKEAQANIVAEA</sequence>
<dbReference type="Gene3D" id="6.10.160.10">
    <property type="match status" value="1"/>
</dbReference>
<dbReference type="HAMAP" id="MF_00382">
    <property type="entry name" value="Ribosomal_bL20"/>
    <property type="match status" value="1"/>
</dbReference>
<dbReference type="NCBIfam" id="TIGR01032">
    <property type="entry name" value="rplT_bact"/>
    <property type="match status" value="1"/>
</dbReference>
<dbReference type="Gene3D" id="1.10.1900.20">
    <property type="entry name" value="Ribosomal protein L20"/>
    <property type="match status" value="1"/>
</dbReference>
<dbReference type="PRINTS" id="PR00062">
    <property type="entry name" value="RIBOSOMALL20"/>
</dbReference>
<evidence type="ECO:0000256" key="2">
    <source>
        <dbReference type="ARBA" id="ARBA00022980"/>
    </source>
</evidence>
<dbReference type="InterPro" id="IPR035566">
    <property type="entry name" value="Ribosomal_protein_bL20_C"/>
</dbReference>
<accession>A0A382MKE0</accession>
<dbReference type="GO" id="GO:0003735">
    <property type="term" value="F:structural constituent of ribosome"/>
    <property type="evidence" value="ECO:0007669"/>
    <property type="project" value="InterPro"/>
</dbReference>
<dbReference type="Pfam" id="PF00453">
    <property type="entry name" value="Ribosomal_L20"/>
    <property type="match status" value="1"/>
</dbReference>
<keyword evidence="3" id="KW-0687">Ribonucleoprotein</keyword>
<dbReference type="SUPFAM" id="SSF74731">
    <property type="entry name" value="Ribosomal protein L20"/>
    <property type="match status" value="1"/>
</dbReference>
<dbReference type="GO" id="GO:0006412">
    <property type="term" value="P:translation"/>
    <property type="evidence" value="ECO:0007669"/>
    <property type="project" value="InterPro"/>
</dbReference>
<evidence type="ECO:0008006" key="5">
    <source>
        <dbReference type="Google" id="ProtNLM"/>
    </source>
</evidence>
<organism evidence="4">
    <name type="scientific">marine metagenome</name>
    <dbReference type="NCBI Taxonomy" id="408172"/>
    <lineage>
        <taxon>unclassified sequences</taxon>
        <taxon>metagenomes</taxon>
        <taxon>ecological metagenomes</taxon>
    </lineage>
</organism>
<dbReference type="PANTHER" id="PTHR10986">
    <property type="entry name" value="39S RIBOSOMAL PROTEIN L20"/>
    <property type="match status" value="1"/>
</dbReference>
<dbReference type="AlphaFoldDB" id="A0A382MKE0"/>
<evidence type="ECO:0000256" key="3">
    <source>
        <dbReference type="ARBA" id="ARBA00023274"/>
    </source>
</evidence>
<dbReference type="CDD" id="cd07026">
    <property type="entry name" value="Ribosomal_L20"/>
    <property type="match status" value="1"/>
</dbReference>
<protein>
    <recommendedName>
        <fullName evidence="5">50S ribosomal protein L20</fullName>
    </recommendedName>
</protein>
<proteinExistence type="inferred from homology"/>